<keyword evidence="3" id="KW-1185">Reference proteome</keyword>
<dbReference type="EMBL" id="JAPQKL010000004">
    <property type="protein sequence ID" value="KAJ5135879.1"/>
    <property type="molecule type" value="Genomic_DNA"/>
</dbReference>
<evidence type="ECO:0000313" key="2">
    <source>
        <dbReference type="EMBL" id="KAJ5135879.1"/>
    </source>
</evidence>
<feature type="compositionally biased region" description="Polar residues" evidence="1">
    <location>
        <begin position="156"/>
        <end position="177"/>
    </location>
</feature>
<dbReference type="AlphaFoldDB" id="A0A9W9H1H0"/>
<accession>A0A9W9H1H0</accession>
<comment type="caution">
    <text evidence="2">The sequence shown here is derived from an EMBL/GenBank/DDBJ whole genome shotgun (WGS) entry which is preliminary data.</text>
</comment>
<sequence length="194" mass="21291">MATALSGRRSGVSHGHSLQRRAAPVPATATMLLLPISKHSILVPGTGGAVPQDAAGRFRLSQFGCFSNAGCSSTGYLRSTGYGTMRPDNYANLAALNPCPSDKCDHCIQAFRSFDHHKGKHNLKFAPYNFEGDDEFKDKHNSQSDYNFQGDHHFNQNHQKGSPVNKNHQRGESNGNMQLTLYEDADCKGNYFSI</sequence>
<dbReference type="Proteomes" id="UP001149079">
    <property type="component" value="Unassembled WGS sequence"/>
</dbReference>
<evidence type="ECO:0000256" key="1">
    <source>
        <dbReference type="SAM" id="MobiDB-lite"/>
    </source>
</evidence>
<evidence type="ECO:0000313" key="3">
    <source>
        <dbReference type="Proteomes" id="UP001149079"/>
    </source>
</evidence>
<feature type="compositionally biased region" description="Low complexity" evidence="1">
    <location>
        <begin position="1"/>
        <end position="16"/>
    </location>
</feature>
<proteinExistence type="predicted"/>
<feature type="region of interest" description="Disordered" evidence="1">
    <location>
        <begin position="139"/>
        <end position="177"/>
    </location>
</feature>
<reference evidence="2" key="1">
    <citation type="submission" date="2022-11" db="EMBL/GenBank/DDBJ databases">
        <authorList>
            <person name="Petersen C."/>
        </authorList>
    </citation>
    <scope>NUCLEOTIDE SEQUENCE</scope>
    <source>
        <strain evidence="2">IBT 22155</strain>
    </source>
</reference>
<reference evidence="2" key="2">
    <citation type="journal article" date="2023" name="IMA Fungus">
        <title>Comparative genomic study of the Penicillium genus elucidates a diverse pangenome and 15 lateral gene transfer events.</title>
        <authorList>
            <person name="Petersen C."/>
            <person name="Sorensen T."/>
            <person name="Nielsen M.R."/>
            <person name="Sondergaard T.E."/>
            <person name="Sorensen J.L."/>
            <person name="Fitzpatrick D.A."/>
            <person name="Frisvad J.C."/>
            <person name="Nielsen K.L."/>
        </authorList>
    </citation>
    <scope>NUCLEOTIDE SEQUENCE</scope>
    <source>
        <strain evidence="2">IBT 22155</strain>
    </source>
</reference>
<protein>
    <submittedName>
        <fullName evidence="2">Uncharacterized protein</fullName>
    </submittedName>
</protein>
<dbReference type="RefSeq" id="XP_056522851.1">
    <property type="nucleotide sequence ID" value="XM_056665901.1"/>
</dbReference>
<dbReference type="GeneID" id="81405071"/>
<name>A0A9W9H1H0_9EURO</name>
<gene>
    <name evidence="2" type="ORF">N7515_005157</name>
</gene>
<feature type="region of interest" description="Disordered" evidence="1">
    <location>
        <begin position="1"/>
        <end position="23"/>
    </location>
</feature>
<organism evidence="2 3">
    <name type="scientific">Penicillium bovifimosum</name>
    <dbReference type="NCBI Taxonomy" id="126998"/>
    <lineage>
        <taxon>Eukaryota</taxon>
        <taxon>Fungi</taxon>
        <taxon>Dikarya</taxon>
        <taxon>Ascomycota</taxon>
        <taxon>Pezizomycotina</taxon>
        <taxon>Eurotiomycetes</taxon>
        <taxon>Eurotiomycetidae</taxon>
        <taxon>Eurotiales</taxon>
        <taxon>Aspergillaceae</taxon>
        <taxon>Penicillium</taxon>
    </lineage>
</organism>